<name>A0A9P0CJV1_9CUCU</name>
<proteinExistence type="predicted"/>
<dbReference type="Gene3D" id="3.90.320.10">
    <property type="match status" value="1"/>
</dbReference>
<dbReference type="InterPro" id="IPR011604">
    <property type="entry name" value="PDDEXK-like_dom_sf"/>
</dbReference>
<protein>
    <submittedName>
        <fullName evidence="1">Uncharacterized protein</fullName>
    </submittedName>
</protein>
<dbReference type="Proteomes" id="UP001153636">
    <property type="component" value="Chromosome 12"/>
</dbReference>
<reference evidence="1" key="1">
    <citation type="submission" date="2022-01" db="EMBL/GenBank/DDBJ databases">
        <authorList>
            <person name="King R."/>
        </authorList>
    </citation>
    <scope>NUCLEOTIDE SEQUENCE</scope>
</reference>
<keyword evidence="2" id="KW-1185">Reference proteome</keyword>
<dbReference type="EMBL" id="OV651824">
    <property type="protein sequence ID" value="CAH1101948.1"/>
    <property type="molecule type" value="Genomic_DNA"/>
</dbReference>
<accession>A0A9P0CJV1</accession>
<evidence type="ECO:0000313" key="1">
    <source>
        <dbReference type="EMBL" id="CAH1101948.1"/>
    </source>
</evidence>
<dbReference type="AlphaFoldDB" id="A0A9P0CJV1"/>
<gene>
    <name evidence="1" type="ORF">PSYICH_LOCUS3272</name>
</gene>
<evidence type="ECO:0000313" key="2">
    <source>
        <dbReference type="Proteomes" id="UP001153636"/>
    </source>
</evidence>
<sequence length="73" mass="8279">MGRNAKTPFGEVRKRKPTTRCANLVHKLLTQPFIRSNAVEWGKVNESTVKNILIKQHKLNIESSGLFISGEYP</sequence>
<organism evidence="1 2">
    <name type="scientific">Psylliodes chrysocephalus</name>
    <dbReference type="NCBI Taxonomy" id="3402493"/>
    <lineage>
        <taxon>Eukaryota</taxon>
        <taxon>Metazoa</taxon>
        <taxon>Ecdysozoa</taxon>
        <taxon>Arthropoda</taxon>
        <taxon>Hexapoda</taxon>
        <taxon>Insecta</taxon>
        <taxon>Pterygota</taxon>
        <taxon>Neoptera</taxon>
        <taxon>Endopterygota</taxon>
        <taxon>Coleoptera</taxon>
        <taxon>Polyphaga</taxon>
        <taxon>Cucujiformia</taxon>
        <taxon>Chrysomeloidea</taxon>
        <taxon>Chrysomelidae</taxon>
        <taxon>Galerucinae</taxon>
        <taxon>Alticini</taxon>
        <taxon>Psylliodes</taxon>
    </lineage>
</organism>